<protein>
    <submittedName>
        <fullName evidence="1">Uncharacterized protein</fullName>
    </submittedName>
</protein>
<sequence>MHKWSELYTDVAYTHYLIEDMFQEGAAIILRSQGKNNRPAAKQKTPLFFRPLEHLLAVFCISKIVSQRV</sequence>
<evidence type="ECO:0000313" key="2">
    <source>
        <dbReference type="Proteomes" id="UP000001227"/>
    </source>
</evidence>
<evidence type="ECO:0000313" key="1">
    <source>
        <dbReference type="EMBL" id="ACP21041.1"/>
    </source>
</evidence>
<name>C3L400_AMOA5</name>
<reference evidence="1 2" key="1">
    <citation type="journal article" date="2010" name="J. Bacteriol.">
        <title>The genome of the amoeba symbiont 'Candidatus Amoebophilus asiaticus' reveals common mechanisms for host cell interaction among amoeba-associated bacteria.</title>
        <authorList>
            <person name="Schmitz-Esser S."/>
            <person name="Tischler P."/>
            <person name="Arnold R."/>
            <person name="Montanaro J."/>
            <person name="Wagner M."/>
            <person name="Rattei T."/>
            <person name="Horn M."/>
        </authorList>
    </citation>
    <scope>NUCLEOTIDE SEQUENCE [LARGE SCALE GENOMIC DNA]</scope>
    <source>
        <strain evidence="1 2">5a2</strain>
    </source>
</reference>
<dbReference type="AlphaFoldDB" id="C3L400"/>
<dbReference type="EMBL" id="CP001102">
    <property type="protein sequence ID" value="ACP21041.1"/>
    <property type="molecule type" value="Genomic_DNA"/>
</dbReference>
<dbReference type="Proteomes" id="UP000001227">
    <property type="component" value="Chromosome"/>
</dbReference>
<accession>C3L400</accession>
<dbReference type="HOGENOM" id="CLU_2766763_0_0_10"/>
<keyword evidence="2" id="KW-1185">Reference proteome</keyword>
<dbReference type="KEGG" id="aas:Aasi_1772"/>
<gene>
    <name evidence="1" type="ordered locus">Aasi_1772</name>
</gene>
<organism evidence="1 2">
    <name type="scientific">Amoebophilus asiaticus (strain 5a2)</name>
    <dbReference type="NCBI Taxonomy" id="452471"/>
    <lineage>
        <taxon>Bacteria</taxon>
        <taxon>Pseudomonadati</taxon>
        <taxon>Bacteroidota</taxon>
        <taxon>Cytophagia</taxon>
        <taxon>Cytophagales</taxon>
        <taxon>Amoebophilaceae</taxon>
        <taxon>Candidatus Amoebophilus</taxon>
    </lineage>
</organism>
<proteinExistence type="predicted"/>